<organism evidence="2">
    <name type="scientific">Salmonella enterica I</name>
    <dbReference type="NCBI Taxonomy" id="59201"/>
    <lineage>
        <taxon>Bacteria</taxon>
        <taxon>Pseudomonadati</taxon>
        <taxon>Pseudomonadota</taxon>
        <taxon>Gammaproteobacteria</taxon>
        <taxon>Enterobacterales</taxon>
        <taxon>Enterobacteriaceae</taxon>
        <taxon>Salmonella</taxon>
    </lineage>
</organism>
<feature type="region of interest" description="Disordered" evidence="1">
    <location>
        <begin position="31"/>
        <end position="52"/>
    </location>
</feature>
<name>A0A5U3FS80_SALET</name>
<feature type="compositionally biased region" description="Basic and acidic residues" evidence="1">
    <location>
        <begin position="31"/>
        <end position="40"/>
    </location>
</feature>
<dbReference type="EMBL" id="AAGLQK010000001">
    <property type="protein sequence ID" value="EBP4056256.1"/>
    <property type="molecule type" value="Genomic_DNA"/>
</dbReference>
<gene>
    <name evidence="2" type="ORF">Z599_00500</name>
</gene>
<proteinExistence type="predicted"/>
<dbReference type="Pfam" id="PF05125">
    <property type="entry name" value="Phage_cap_P2"/>
    <property type="match status" value="1"/>
</dbReference>
<protein>
    <submittedName>
        <fullName evidence="2">P2 family phage major capsid protein</fullName>
    </submittedName>
</protein>
<dbReference type="AlphaFoldDB" id="A0A5U3FS80"/>
<comment type="caution">
    <text evidence="2">The sequence shown here is derived from an EMBL/GenBank/DDBJ whole genome shotgun (WGS) entry which is preliminary data.</text>
</comment>
<sequence>MVWKIVKVLRATDMDFADRIKVILERGNAQDKNKNSEGHHMVSATNDGFKKDADNKGSNEVIHYSAGSGETIHPAQAMCERIIEEFSGVSHEKLVFSADAAIVPRDVVLPSLAQIGEKAATWSAAFLSEINIIPVTDSKGSVIYLGPTDPLARTGTRDPRNAVSMEPRFYYCQQVNFDTSISYRDLDRFSGLKNYPKIVRAAVDNRRNLDLLLIGFNGTHHADVSNPETYPNREDCGMGWLEKYRTEAREHVVSGLSVSSRKTMTTGTHHSIDGLVHDVWGSVIDERWHHELVAVCNYSLLHRKHFPLINSLDTSRMNTEILVNEKIIKKPMLGNLPAVTAPFFPEDAVLITSLKNLSLYWQRDSIRKLIKDEARYDRLAFYESWNQDYIIENYEAGCLIDGITWK</sequence>
<dbReference type="InterPro" id="IPR006441">
    <property type="entry name" value="Phage_P2_GpN"/>
</dbReference>
<evidence type="ECO:0000256" key="1">
    <source>
        <dbReference type="SAM" id="MobiDB-lite"/>
    </source>
</evidence>
<evidence type="ECO:0000313" key="2">
    <source>
        <dbReference type="EMBL" id="EBP4056256.1"/>
    </source>
</evidence>
<accession>A0A5U3FS80</accession>
<reference evidence="2" key="1">
    <citation type="submission" date="2018-07" db="EMBL/GenBank/DDBJ databases">
        <authorList>
            <consortium name="GenomeTrakr network: Whole genome sequencing for foodborne pathogen traceback"/>
        </authorList>
    </citation>
    <scope>NUCLEOTIDE SEQUENCE</scope>
    <source>
        <strain evidence="2">MDH-2013-00175</strain>
    </source>
</reference>